<evidence type="ECO:0000259" key="6">
    <source>
        <dbReference type="SMART" id="SM00363"/>
    </source>
</evidence>
<dbReference type="GO" id="GO:0120159">
    <property type="term" value="F:rRNA pseudouridine synthase activity"/>
    <property type="evidence" value="ECO:0007669"/>
    <property type="project" value="UniProtKB-ARBA"/>
</dbReference>
<organism evidence="7">
    <name type="scientific">candidate division TA06 bacterium ADurb.Bin417</name>
    <dbReference type="NCBI Taxonomy" id="1852828"/>
    <lineage>
        <taxon>Bacteria</taxon>
        <taxon>Bacteria division TA06</taxon>
    </lineage>
</organism>
<evidence type="ECO:0000256" key="4">
    <source>
        <dbReference type="PROSITE-ProRule" id="PRU00182"/>
    </source>
</evidence>
<keyword evidence="2 5" id="KW-0413">Isomerase</keyword>
<dbReference type="SUPFAM" id="SSF55174">
    <property type="entry name" value="Alpha-L RNA-binding motif"/>
    <property type="match status" value="1"/>
</dbReference>
<dbReference type="NCBIfam" id="TIGR00005">
    <property type="entry name" value="rluA_subfam"/>
    <property type="match status" value="1"/>
</dbReference>
<evidence type="ECO:0000256" key="2">
    <source>
        <dbReference type="ARBA" id="ARBA00023235"/>
    </source>
</evidence>
<evidence type="ECO:0000256" key="1">
    <source>
        <dbReference type="ARBA" id="ARBA00010876"/>
    </source>
</evidence>
<dbReference type="InterPro" id="IPR002942">
    <property type="entry name" value="S4_RNA-bd"/>
</dbReference>
<dbReference type="InterPro" id="IPR006224">
    <property type="entry name" value="PsdUridine_synth_RluA-like_CS"/>
</dbReference>
<evidence type="ECO:0000256" key="5">
    <source>
        <dbReference type="RuleBase" id="RU362028"/>
    </source>
</evidence>
<dbReference type="InterPro" id="IPR006225">
    <property type="entry name" value="PsdUridine_synth_RluC/D"/>
</dbReference>
<dbReference type="GO" id="GO:0000455">
    <property type="term" value="P:enzyme-directed rRNA pseudouridine synthesis"/>
    <property type="evidence" value="ECO:0007669"/>
    <property type="project" value="TreeGrafter"/>
</dbReference>
<dbReference type="AlphaFoldDB" id="A0A1V5MKF4"/>
<dbReference type="PANTHER" id="PTHR21600:SF44">
    <property type="entry name" value="RIBOSOMAL LARGE SUBUNIT PSEUDOURIDINE SYNTHASE D"/>
    <property type="match status" value="1"/>
</dbReference>
<dbReference type="CDD" id="cd00165">
    <property type="entry name" value="S4"/>
    <property type="match status" value="1"/>
</dbReference>
<dbReference type="CDD" id="cd02869">
    <property type="entry name" value="PseudoU_synth_RluA_like"/>
    <property type="match status" value="1"/>
</dbReference>
<proteinExistence type="inferred from homology"/>
<protein>
    <recommendedName>
        <fullName evidence="5">Pseudouridine synthase</fullName>
        <ecNumber evidence="5">5.4.99.-</ecNumber>
    </recommendedName>
</protein>
<dbReference type="Pfam" id="PF00849">
    <property type="entry name" value="PseudoU_synth_2"/>
    <property type="match status" value="1"/>
</dbReference>
<dbReference type="PROSITE" id="PS50889">
    <property type="entry name" value="S4"/>
    <property type="match status" value="1"/>
</dbReference>
<dbReference type="SUPFAM" id="SSF55120">
    <property type="entry name" value="Pseudouridine synthase"/>
    <property type="match status" value="1"/>
</dbReference>
<dbReference type="Proteomes" id="UP000485484">
    <property type="component" value="Unassembled WGS sequence"/>
</dbReference>
<dbReference type="Gene3D" id="3.10.290.10">
    <property type="entry name" value="RNA-binding S4 domain"/>
    <property type="match status" value="1"/>
</dbReference>
<reference evidence="7" key="1">
    <citation type="submission" date="2017-02" db="EMBL/GenBank/DDBJ databases">
        <title>Delving into the versatile metabolic prowess of the omnipresent phylum Bacteroidetes.</title>
        <authorList>
            <person name="Nobu M.K."/>
            <person name="Mei R."/>
            <person name="Narihiro T."/>
            <person name="Kuroda K."/>
            <person name="Liu W.-T."/>
        </authorList>
    </citation>
    <scope>NUCLEOTIDE SEQUENCE</scope>
    <source>
        <strain evidence="7">ADurb.Bin417</strain>
    </source>
</reference>
<gene>
    <name evidence="7" type="primary">rluD_1</name>
    <name evidence="7" type="ORF">BWY73_00179</name>
</gene>
<dbReference type="InterPro" id="IPR036986">
    <property type="entry name" value="S4_RNA-bd_sf"/>
</dbReference>
<feature type="domain" description="RNA-binding S4" evidence="6">
    <location>
        <begin position="10"/>
        <end position="73"/>
    </location>
</feature>
<dbReference type="SMART" id="SM00363">
    <property type="entry name" value="S4"/>
    <property type="match status" value="1"/>
</dbReference>
<dbReference type="Pfam" id="PF01479">
    <property type="entry name" value="S4"/>
    <property type="match status" value="1"/>
</dbReference>
<keyword evidence="4" id="KW-0694">RNA-binding</keyword>
<comment type="similarity">
    <text evidence="1 5">Belongs to the pseudouridine synthase RluA family.</text>
</comment>
<feature type="active site" evidence="3">
    <location>
        <position position="132"/>
    </location>
</feature>
<comment type="caution">
    <text evidence="7">The sequence shown here is derived from an EMBL/GenBank/DDBJ whole genome shotgun (WGS) entry which is preliminary data.</text>
</comment>
<comment type="catalytic activity">
    <reaction evidence="5">
        <text>a uridine in RNA = a pseudouridine in RNA</text>
        <dbReference type="Rhea" id="RHEA:48348"/>
        <dbReference type="Rhea" id="RHEA-COMP:12068"/>
        <dbReference type="Rhea" id="RHEA-COMP:12069"/>
        <dbReference type="ChEBI" id="CHEBI:65314"/>
        <dbReference type="ChEBI" id="CHEBI:65315"/>
    </reaction>
</comment>
<evidence type="ECO:0000313" key="7">
    <source>
        <dbReference type="EMBL" id="OPZ93689.1"/>
    </source>
</evidence>
<comment type="function">
    <text evidence="5">Responsible for synthesis of pseudouridine from uracil.</text>
</comment>
<dbReference type="GO" id="GO:0003723">
    <property type="term" value="F:RNA binding"/>
    <property type="evidence" value="ECO:0007669"/>
    <property type="project" value="UniProtKB-KW"/>
</dbReference>
<dbReference type="EMBL" id="MWAK01000012">
    <property type="protein sequence ID" value="OPZ93689.1"/>
    <property type="molecule type" value="Genomic_DNA"/>
</dbReference>
<dbReference type="InterPro" id="IPR006145">
    <property type="entry name" value="PsdUridine_synth_RsuA/RluA"/>
</dbReference>
<dbReference type="Gene3D" id="3.30.2350.10">
    <property type="entry name" value="Pseudouridine synthase"/>
    <property type="match status" value="1"/>
</dbReference>
<sequence>MLFSGHPIRVRLDKYLSETTGQSRQHIQRLIASGRVLVNGRPARKNQPAGPDDRIEITWPEAEADGLAAENIPLAILYQDADLAVIDKPAGLVTHPYGRVISGTLVNALLYHLSGLSGIGGVRRPGIVHRLDRETSGLMVVAKNDFSHRFLSNEFRSRRVHKKYLAFVKGVIPWKEQEVCLHLNRKRGQGLKIGLDLRGGRESQTRLAVSRRFPRASLVEVFPRTGRTHQIRVVLSFLGFPIIGDRTYGRPQPIDRLIGRQALHAAELSFTHPRSGDKQVFHSPLPEDLAKLAADLTGWNT</sequence>
<dbReference type="InterPro" id="IPR020103">
    <property type="entry name" value="PsdUridine_synth_cat_dom_sf"/>
</dbReference>
<accession>A0A1V5MKF4</accession>
<dbReference type="EC" id="5.4.99.-" evidence="5"/>
<name>A0A1V5MKF4_UNCT6</name>
<dbReference type="PROSITE" id="PS01129">
    <property type="entry name" value="PSI_RLU"/>
    <property type="match status" value="1"/>
</dbReference>
<dbReference type="InterPro" id="IPR050188">
    <property type="entry name" value="RluA_PseudoU_synthase"/>
</dbReference>
<dbReference type="PANTHER" id="PTHR21600">
    <property type="entry name" value="MITOCHONDRIAL RNA PSEUDOURIDINE SYNTHASE"/>
    <property type="match status" value="1"/>
</dbReference>
<evidence type="ECO:0000256" key="3">
    <source>
        <dbReference type="PIRSR" id="PIRSR606225-1"/>
    </source>
</evidence>